<keyword evidence="16" id="KW-1185">Reference proteome</keyword>
<evidence type="ECO:0000256" key="11">
    <source>
        <dbReference type="HAMAP-Rule" id="MF_01498"/>
    </source>
</evidence>
<dbReference type="InterPro" id="IPR027417">
    <property type="entry name" value="P-loop_NTPase"/>
</dbReference>
<sequence length="453" mass="48657">MAKVKTAYVCSDCGADFVRWQGQCTECGAWNTVSEVRLGTASSKNARFEGYAGAAVAKVVRLDEVDLQDVPRFSSGFAEFDRVLGGGIVPGSAILIGGHPGAGKSTLLLQIMCGLAQQGGALYVTGEESLQQVAMRAQRLGLPTNALKMLAETNVETICLLAQQEKPRIMVIDSIQVMHLADIQSAPGSVSQVRESAAFLTRFAKQHHIAIIMVGHVTKDGSLAGPKVLEHCIDCSVMLDGDSDNRYRTMRGNKNRFGPVNELGVFAMTGQGMKEVKNPSAIFLTRGKEDQSGSIVMVLWEGTRPLLVEIQGLVDYSPLNNPRRVTLGMEQNRISMLLAVMHRHAGIQMADQDVFVNVVGGVKVNETSADLATLLALVSSFRDKPLPNDLVVFGEVGLAGEIRPVPSGQERLREAAKHGFKRAIVPQANCPKEPIAGMEVIGVSKLAEALEAI</sequence>
<keyword evidence="3 11" id="KW-0227">DNA damage</keyword>
<dbReference type="GO" id="GO:0140664">
    <property type="term" value="F:ATP-dependent DNA damage sensor activity"/>
    <property type="evidence" value="ECO:0007669"/>
    <property type="project" value="InterPro"/>
</dbReference>
<dbReference type="InterPro" id="IPR003593">
    <property type="entry name" value="AAA+_ATPase"/>
</dbReference>
<dbReference type="GO" id="GO:0000725">
    <property type="term" value="P:recombinational repair"/>
    <property type="evidence" value="ECO:0007669"/>
    <property type="project" value="UniProtKB-UniRule"/>
</dbReference>
<evidence type="ECO:0000256" key="5">
    <source>
        <dbReference type="ARBA" id="ARBA00022801"/>
    </source>
</evidence>
<dbReference type="SMART" id="SM00382">
    <property type="entry name" value="AAA"/>
    <property type="match status" value="1"/>
</dbReference>
<dbReference type="InterPro" id="IPR004504">
    <property type="entry name" value="DNA_repair_RadA"/>
</dbReference>
<dbReference type="Pfam" id="PF13541">
    <property type="entry name" value="ChlI"/>
    <property type="match status" value="1"/>
</dbReference>
<feature type="binding site" evidence="11">
    <location>
        <begin position="98"/>
        <end position="105"/>
    </location>
    <ligand>
        <name>ATP</name>
        <dbReference type="ChEBI" id="CHEBI:30616"/>
    </ligand>
</feature>
<dbReference type="PROSITE" id="PS50162">
    <property type="entry name" value="RECA_2"/>
    <property type="match status" value="1"/>
</dbReference>
<comment type="function">
    <text evidence="13">DNA-dependent ATPase involved in processing of recombination intermediates, plays a role in repairing DNA breaks. Stimulates the branch migration of RecA-mediated strand transfer reactions, allowing the 3' invading strand to extend heteroduplex DNA faster. Binds ssDNA in the presence of ADP but not other nucleotides, has ATPase activity that is stimulated by ssDNA and various branched DNA structures, but inhibited by SSB. Does not have RecA's homology-searching function.</text>
</comment>
<dbReference type="OrthoDB" id="9803906at2"/>
<evidence type="ECO:0000256" key="13">
    <source>
        <dbReference type="RuleBase" id="RU003555"/>
    </source>
</evidence>
<protein>
    <recommendedName>
        <fullName evidence="11 12">DNA repair protein RadA</fullName>
    </recommendedName>
</protein>
<evidence type="ECO:0000256" key="12">
    <source>
        <dbReference type="NCBIfam" id="TIGR00416"/>
    </source>
</evidence>
<dbReference type="InterPro" id="IPR020588">
    <property type="entry name" value="RecA_ATP-bd"/>
</dbReference>
<dbReference type="Pfam" id="PF13481">
    <property type="entry name" value="AAA_25"/>
    <property type="match status" value="1"/>
</dbReference>
<dbReference type="RefSeq" id="WP_092795538.1">
    <property type="nucleotide sequence ID" value="NZ_DASWWU010000007.1"/>
</dbReference>
<keyword evidence="6 13" id="KW-0862">Zinc</keyword>
<dbReference type="InterPro" id="IPR041166">
    <property type="entry name" value="Rubredoxin_2"/>
</dbReference>
<dbReference type="FunFam" id="3.30.230.10:FF:000011">
    <property type="entry name" value="DNA repair protein RadA"/>
    <property type="match status" value="1"/>
</dbReference>
<evidence type="ECO:0000256" key="7">
    <source>
        <dbReference type="ARBA" id="ARBA00022840"/>
    </source>
</evidence>
<dbReference type="PANTHER" id="PTHR32472:SF10">
    <property type="entry name" value="DNA REPAIR PROTEIN RADA-LIKE PROTEIN"/>
    <property type="match status" value="1"/>
</dbReference>
<dbReference type="GO" id="GO:0016787">
    <property type="term" value="F:hydrolase activity"/>
    <property type="evidence" value="ECO:0007669"/>
    <property type="project" value="UniProtKB-KW"/>
</dbReference>
<dbReference type="InterPro" id="IPR014721">
    <property type="entry name" value="Ribsml_uS5_D2-typ_fold_subgr"/>
</dbReference>
<evidence type="ECO:0000256" key="10">
    <source>
        <dbReference type="ARBA" id="ARBA00023204"/>
    </source>
</evidence>
<keyword evidence="9 11" id="KW-0238">DNA-binding</keyword>
<evidence type="ECO:0000256" key="4">
    <source>
        <dbReference type="ARBA" id="ARBA00022771"/>
    </source>
</evidence>
<evidence type="ECO:0000256" key="3">
    <source>
        <dbReference type="ARBA" id="ARBA00022763"/>
    </source>
</evidence>
<comment type="domain">
    <text evidence="11">The middle region has homology to RecA with ATPase motifs including the RadA KNRFG motif, while the C-terminus is homologous to Lon protease.</text>
</comment>
<dbReference type="GO" id="GO:0005524">
    <property type="term" value="F:ATP binding"/>
    <property type="evidence" value="ECO:0007669"/>
    <property type="project" value="UniProtKB-UniRule"/>
</dbReference>
<feature type="region of interest" description="Lon-protease-like" evidence="11">
    <location>
        <begin position="353"/>
        <end position="453"/>
    </location>
</feature>
<dbReference type="FunFam" id="3.40.50.300:FF:000050">
    <property type="entry name" value="DNA repair protein RadA"/>
    <property type="match status" value="1"/>
</dbReference>
<dbReference type="SUPFAM" id="SSF54211">
    <property type="entry name" value="Ribosomal protein S5 domain 2-like"/>
    <property type="match status" value="1"/>
</dbReference>
<dbReference type="STRING" id="173990.SAMN05660691_03218"/>
<comment type="similarity">
    <text evidence="11 13">Belongs to the RecA family. RadA subfamily.</text>
</comment>
<evidence type="ECO:0000256" key="9">
    <source>
        <dbReference type="ARBA" id="ARBA00023125"/>
    </source>
</evidence>
<organism evidence="15 16">
    <name type="scientific">Rheinheimera pacifica</name>
    <dbReference type="NCBI Taxonomy" id="173990"/>
    <lineage>
        <taxon>Bacteria</taxon>
        <taxon>Pseudomonadati</taxon>
        <taxon>Pseudomonadota</taxon>
        <taxon>Gammaproteobacteria</taxon>
        <taxon>Chromatiales</taxon>
        <taxon>Chromatiaceae</taxon>
        <taxon>Rheinheimera</taxon>
    </lineage>
</organism>
<dbReference type="GO" id="GO:0003684">
    <property type="term" value="F:damaged DNA binding"/>
    <property type="evidence" value="ECO:0007669"/>
    <property type="project" value="InterPro"/>
</dbReference>
<keyword evidence="4 13" id="KW-0863">Zinc-finger</keyword>
<keyword evidence="2 11" id="KW-0547">Nucleotide-binding</keyword>
<evidence type="ECO:0000313" key="15">
    <source>
        <dbReference type="EMBL" id="SEI06139.1"/>
    </source>
</evidence>
<dbReference type="Gene3D" id="3.40.50.300">
    <property type="entry name" value="P-loop containing nucleotide triphosphate hydrolases"/>
    <property type="match status" value="1"/>
</dbReference>
<dbReference type="PRINTS" id="PR01874">
    <property type="entry name" value="DNAREPAIRADA"/>
</dbReference>
<proteinExistence type="inferred from homology"/>
<name>A0A1H6MVG0_9GAMM</name>
<dbReference type="HAMAP" id="MF_01498">
    <property type="entry name" value="RadA_bact"/>
    <property type="match status" value="1"/>
</dbReference>
<dbReference type="InterPro" id="IPR020568">
    <property type="entry name" value="Ribosomal_Su5_D2-typ_SF"/>
</dbReference>
<dbReference type="NCBIfam" id="TIGR00416">
    <property type="entry name" value="sms"/>
    <property type="match status" value="1"/>
</dbReference>
<evidence type="ECO:0000256" key="1">
    <source>
        <dbReference type="ARBA" id="ARBA00022723"/>
    </source>
</evidence>
<dbReference type="EMBL" id="FNXF01000014">
    <property type="protein sequence ID" value="SEI06139.1"/>
    <property type="molecule type" value="Genomic_DNA"/>
</dbReference>
<keyword evidence="1 11" id="KW-0479">Metal-binding</keyword>
<evidence type="ECO:0000259" key="14">
    <source>
        <dbReference type="PROSITE" id="PS50162"/>
    </source>
</evidence>
<dbReference type="GO" id="GO:0005829">
    <property type="term" value="C:cytosol"/>
    <property type="evidence" value="ECO:0007669"/>
    <property type="project" value="TreeGrafter"/>
</dbReference>
<dbReference type="SUPFAM" id="SSF52540">
    <property type="entry name" value="P-loop containing nucleoside triphosphate hydrolases"/>
    <property type="match status" value="1"/>
</dbReference>
<dbReference type="GO" id="GO:0008270">
    <property type="term" value="F:zinc ion binding"/>
    <property type="evidence" value="ECO:0007669"/>
    <property type="project" value="UniProtKB-KW"/>
</dbReference>
<dbReference type="PANTHER" id="PTHR32472">
    <property type="entry name" value="DNA REPAIR PROTEIN RADA"/>
    <property type="match status" value="1"/>
</dbReference>
<gene>
    <name evidence="11" type="primary">radA</name>
    <name evidence="15" type="ORF">SAMN05660691_03218</name>
</gene>
<evidence type="ECO:0000256" key="6">
    <source>
        <dbReference type="ARBA" id="ARBA00022833"/>
    </source>
</evidence>
<dbReference type="CDD" id="cd01121">
    <property type="entry name" value="RadA_SMS_N"/>
    <property type="match status" value="1"/>
</dbReference>
<keyword evidence="8 11" id="KW-0346">Stress response</keyword>
<comment type="function">
    <text evidence="11">Plays a role in repairing double-strand DNA breaks, probably involving stabilizing or processing branched DNA or blocked replication forks.</text>
</comment>
<evidence type="ECO:0000256" key="8">
    <source>
        <dbReference type="ARBA" id="ARBA00023016"/>
    </source>
</evidence>
<accession>A0A1H6MVG0</accession>
<feature type="short sequence motif" description="RadA KNRFG motif" evidence="11">
    <location>
        <begin position="254"/>
        <end position="258"/>
    </location>
</feature>
<feature type="domain" description="RecA family profile 1" evidence="14">
    <location>
        <begin position="69"/>
        <end position="217"/>
    </location>
</feature>
<dbReference type="Gene3D" id="3.30.230.10">
    <property type="match status" value="1"/>
</dbReference>
<dbReference type="AlphaFoldDB" id="A0A1H6MVG0"/>
<dbReference type="Proteomes" id="UP000199371">
    <property type="component" value="Unassembled WGS sequence"/>
</dbReference>
<keyword evidence="5" id="KW-0378">Hydrolase</keyword>
<dbReference type="Pfam" id="PF18073">
    <property type="entry name" value="Zn_ribbon_LapB"/>
    <property type="match status" value="1"/>
</dbReference>
<keyword evidence="10 11" id="KW-0234">DNA repair</keyword>
<reference evidence="16" key="1">
    <citation type="submission" date="2016-10" db="EMBL/GenBank/DDBJ databases">
        <authorList>
            <person name="Varghese N."/>
            <person name="Submissions S."/>
        </authorList>
    </citation>
    <scope>NUCLEOTIDE SEQUENCE [LARGE SCALE GENOMIC DNA]</scope>
    <source>
        <strain evidence="16">DSM 17616</strain>
    </source>
</reference>
<keyword evidence="7 11" id="KW-0067">ATP-binding</keyword>
<evidence type="ECO:0000313" key="16">
    <source>
        <dbReference type="Proteomes" id="UP000199371"/>
    </source>
</evidence>
<evidence type="ECO:0000256" key="2">
    <source>
        <dbReference type="ARBA" id="ARBA00022741"/>
    </source>
</evidence>